<proteinExistence type="predicted"/>
<dbReference type="InterPro" id="IPR001719">
    <property type="entry name" value="AP_endonuc_2"/>
</dbReference>
<dbReference type="GO" id="GO:0003677">
    <property type="term" value="F:DNA binding"/>
    <property type="evidence" value="ECO:0007669"/>
    <property type="project" value="InterPro"/>
</dbReference>
<dbReference type="Gene3D" id="3.20.20.150">
    <property type="entry name" value="Divalent-metal-dependent TIM barrel enzymes"/>
    <property type="match status" value="1"/>
</dbReference>
<dbReference type="SMART" id="SM00518">
    <property type="entry name" value="AP2Ec"/>
    <property type="match status" value="1"/>
</dbReference>
<name>A0A6C0LE67_9ZZZZ</name>
<evidence type="ECO:0000313" key="2">
    <source>
        <dbReference type="EMBL" id="QHU27532.1"/>
    </source>
</evidence>
<dbReference type="PANTHER" id="PTHR21445:SF0">
    <property type="entry name" value="APURINIC-APYRIMIDINIC ENDONUCLEASE"/>
    <property type="match status" value="1"/>
</dbReference>
<dbReference type="GO" id="GO:0006284">
    <property type="term" value="P:base-excision repair"/>
    <property type="evidence" value="ECO:0007669"/>
    <property type="project" value="TreeGrafter"/>
</dbReference>
<dbReference type="PROSITE" id="PS51432">
    <property type="entry name" value="AP_NUCLEASE_F2_4"/>
    <property type="match status" value="1"/>
</dbReference>
<dbReference type="GO" id="GO:0003906">
    <property type="term" value="F:DNA-(apurinic or apyrimidinic site) endonuclease activity"/>
    <property type="evidence" value="ECO:0007669"/>
    <property type="project" value="TreeGrafter"/>
</dbReference>
<dbReference type="SUPFAM" id="SSF51658">
    <property type="entry name" value="Xylose isomerase-like"/>
    <property type="match status" value="1"/>
</dbReference>
<evidence type="ECO:0000259" key="1">
    <source>
        <dbReference type="Pfam" id="PF01261"/>
    </source>
</evidence>
<dbReference type="AlphaFoldDB" id="A0A6C0LE67"/>
<organism evidence="2">
    <name type="scientific">viral metagenome</name>
    <dbReference type="NCBI Taxonomy" id="1070528"/>
    <lineage>
        <taxon>unclassified sequences</taxon>
        <taxon>metagenomes</taxon>
        <taxon>organismal metagenomes</taxon>
    </lineage>
</organism>
<protein>
    <recommendedName>
        <fullName evidence="1">Xylose isomerase-like TIM barrel domain-containing protein</fullName>
    </recommendedName>
</protein>
<accession>A0A6C0LE67</accession>
<dbReference type="Pfam" id="PF01261">
    <property type="entry name" value="AP_endonuc_2"/>
    <property type="match status" value="1"/>
</dbReference>
<dbReference type="PANTHER" id="PTHR21445">
    <property type="entry name" value="ENDONUCLEASE IV ENDODEOXYRIBONUCLEASE IV"/>
    <property type="match status" value="1"/>
</dbReference>
<dbReference type="EMBL" id="MN740459">
    <property type="protein sequence ID" value="QHU27532.1"/>
    <property type="molecule type" value="Genomic_DNA"/>
</dbReference>
<dbReference type="GO" id="GO:0008081">
    <property type="term" value="F:phosphoric diester hydrolase activity"/>
    <property type="evidence" value="ECO:0007669"/>
    <property type="project" value="TreeGrafter"/>
</dbReference>
<feature type="domain" description="Xylose isomerase-like TIM barrel" evidence="1">
    <location>
        <begin position="27"/>
        <end position="258"/>
    </location>
</feature>
<dbReference type="GO" id="GO:0008270">
    <property type="term" value="F:zinc ion binding"/>
    <property type="evidence" value="ECO:0007669"/>
    <property type="project" value="InterPro"/>
</dbReference>
<reference evidence="2" key="1">
    <citation type="journal article" date="2020" name="Nature">
        <title>Giant virus diversity and host interactions through global metagenomics.</title>
        <authorList>
            <person name="Schulz F."/>
            <person name="Roux S."/>
            <person name="Paez-Espino D."/>
            <person name="Jungbluth S."/>
            <person name="Walsh D.A."/>
            <person name="Denef V.J."/>
            <person name="McMahon K.D."/>
            <person name="Konstantinidis K.T."/>
            <person name="Eloe-Fadrosh E.A."/>
            <person name="Kyrpides N.C."/>
            <person name="Woyke T."/>
        </authorList>
    </citation>
    <scope>NUCLEOTIDE SEQUENCE</scope>
    <source>
        <strain evidence="2">GVMAG-M-3300027769-26</strain>
    </source>
</reference>
<sequence length="296" mass="33315">MTISMNYIGAHIKRDNSGGIIETMNNIRNNGGNALQIFVSNPRSITITNIDSYVKKSQDIRKYLAENDFKLVIHAPYTINIAKDATEGKRVMPLEECIWIKLLINQLMLADMMNAEGVVLHCGKHVSLSYEKGLNNMKMGIEYILKIMENKKMKTKLIIETPAGQGTELLKDLNDFVAFFNGFSKEQKKNLGICFDTAHTWALGYSLAEAYNILFKKNSKDITVIHLNNSLVKKGEMKDRHSVILDGEIPVAEMNDFIASLSSSSSKSATHIPTIILETPSDNYEMEINHIRNLLD</sequence>
<dbReference type="InterPro" id="IPR036237">
    <property type="entry name" value="Xyl_isomerase-like_sf"/>
</dbReference>
<dbReference type="InterPro" id="IPR013022">
    <property type="entry name" value="Xyl_isomerase-like_TIM-brl"/>
</dbReference>